<evidence type="ECO:0000259" key="12">
    <source>
        <dbReference type="PROSITE" id="PS51186"/>
    </source>
</evidence>
<organism evidence="13 14">
    <name type="scientific">Microlunatus endophyticus</name>
    <dbReference type="NCBI Taxonomy" id="1716077"/>
    <lineage>
        <taxon>Bacteria</taxon>
        <taxon>Bacillati</taxon>
        <taxon>Actinomycetota</taxon>
        <taxon>Actinomycetes</taxon>
        <taxon>Propionibacteriales</taxon>
        <taxon>Propionibacteriaceae</taxon>
        <taxon>Microlunatus</taxon>
    </lineage>
</organism>
<sequence>MTDQPAIDGQLTTEEEPFPTYYRATAEHAAGMVEVIHAAFGARPPLDPPSTADAETAETVAEALARGTGVYATVSGRPAGAIIVERDHDHGDGRTGVLRRVSVHPDFQRHGIASAMVVEAELLAAELGCVRLELFARGEFPELISYWQHRGFVIDRQAPYGVMLARQLPRRVVVPAADDMTALGARLAARLRPGDVIIATGDLGAGKTTLTQGIGEGLGAAGPIISPTFVLSRIHHAAEGRPDLVHVDAYRLSSADELEDLDLEETLDRSVTVVEWGENVAEILSPDRLQITVLRSADPDDDTRTVLITGVGDRWTQADLDELGLDDLELGRLDVNGAVARG</sequence>
<dbReference type="InterPro" id="IPR027417">
    <property type="entry name" value="P-loop_NTPase"/>
</dbReference>
<evidence type="ECO:0000256" key="11">
    <source>
        <dbReference type="ARBA" id="ARBA00032441"/>
    </source>
</evidence>
<evidence type="ECO:0000256" key="9">
    <source>
        <dbReference type="ARBA" id="ARBA00022842"/>
    </source>
</evidence>
<evidence type="ECO:0000256" key="6">
    <source>
        <dbReference type="ARBA" id="ARBA00022723"/>
    </source>
</evidence>
<name>A0A917SJU9_9ACTN</name>
<keyword evidence="6" id="KW-0479">Metal-binding</keyword>
<accession>A0A917SJU9</accession>
<evidence type="ECO:0000313" key="13">
    <source>
        <dbReference type="EMBL" id="GGL82878.1"/>
    </source>
</evidence>
<dbReference type="Gene3D" id="3.40.630.30">
    <property type="match status" value="1"/>
</dbReference>
<evidence type="ECO:0000256" key="8">
    <source>
        <dbReference type="ARBA" id="ARBA00022840"/>
    </source>
</evidence>
<dbReference type="InterPro" id="IPR003442">
    <property type="entry name" value="T6A_TsaE"/>
</dbReference>
<proteinExistence type="inferred from homology"/>
<dbReference type="EMBL" id="BMMZ01000019">
    <property type="protein sequence ID" value="GGL82878.1"/>
    <property type="molecule type" value="Genomic_DNA"/>
</dbReference>
<keyword evidence="4" id="KW-0963">Cytoplasm</keyword>
<comment type="caution">
    <text evidence="13">The sequence shown here is derived from an EMBL/GenBank/DDBJ whole genome shotgun (WGS) entry which is preliminary data.</text>
</comment>
<reference evidence="13" key="2">
    <citation type="submission" date="2020-09" db="EMBL/GenBank/DDBJ databases">
        <authorList>
            <person name="Sun Q."/>
            <person name="Zhou Y."/>
        </authorList>
    </citation>
    <scope>NUCLEOTIDE SEQUENCE</scope>
    <source>
        <strain evidence="13">CGMCC 4.7306</strain>
    </source>
</reference>
<feature type="domain" description="N-acetyltransferase" evidence="12">
    <location>
        <begin position="19"/>
        <end position="169"/>
    </location>
</feature>
<keyword evidence="9" id="KW-0460">Magnesium</keyword>
<dbReference type="Pfam" id="PF00583">
    <property type="entry name" value="Acetyltransf_1"/>
    <property type="match status" value="1"/>
</dbReference>
<evidence type="ECO:0000313" key="14">
    <source>
        <dbReference type="Proteomes" id="UP000613840"/>
    </source>
</evidence>
<dbReference type="NCBIfam" id="TIGR00150">
    <property type="entry name" value="T6A_YjeE"/>
    <property type="match status" value="1"/>
</dbReference>
<evidence type="ECO:0000256" key="1">
    <source>
        <dbReference type="ARBA" id="ARBA00004496"/>
    </source>
</evidence>
<keyword evidence="7" id="KW-0547">Nucleotide-binding</keyword>
<dbReference type="SUPFAM" id="SSF55729">
    <property type="entry name" value="Acyl-CoA N-acyltransferases (Nat)"/>
    <property type="match status" value="1"/>
</dbReference>
<comment type="function">
    <text evidence="10">Required for the formation of a threonylcarbamoyl group on adenosine at position 37 (t(6)A37) in tRNAs that read codons beginning with adenine. Is involved in the transfer of the threonylcarbamoyl moiety of threonylcarbamoyl-AMP (TC-AMP) to the N6 group of A37, together with TsaD and TsaB. TsaE seems to play an indirect role in the t(6)A biosynthesis pathway, possibly in regulating the core enzymatic function of TsaD.</text>
</comment>
<protein>
    <recommendedName>
        <fullName evidence="3">tRNA threonylcarbamoyladenosine biosynthesis protein TsaE</fullName>
    </recommendedName>
    <alternativeName>
        <fullName evidence="11">t(6)A37 threonylcarbamoyladenosine biosynthesis protein TsaE</fullName>
    </alternativeName>
</protein>
<keyword evidence="14" id="KW-1185">Reference proteome</keyword>
<comment type="subcellular location">
    <subcellularLocation>
        <location evidence="1">Cytoplasm</location>
    </subcellularLocation>
</comment>
<reference evidence="13" key="1">
    <citation type="journal article" date="2014" name="Int. J. Syst. Evol. Microbiol.">
        <title>Complete genome sequence of Corynebacterium casei LMG S-19264T (=DSM 44701T), isolated from a smear-ripened cheese.</title>
        <authorList>
            <consortium name="US DOE Joint Genome Institute (JGI-PGF)"/>
            <person name="Walter F."/>
            <person name="Albersmeier A."/>
            <person name="Kalinowski J."/>
            <person name="Ruckert C."/>
        </authorList>
    </citation>
    <scope>NUCLEOTIDE SEQUENCE</scope>
    <source>
        <strain evidence="13">CGMCC 4.7306</strain>
    </source>
</reference>
<dbReference type="InterPro" id="IPR000182">
    <property type="entry name" value="GNAT_dom"/>
</dbReference>
<dbReference type="GO" id="GO:0002949">
    <property type="term" value="P:tRNA threonylcarbamoyladenosine modification"/>
    <property type="evidence" value="ECO:0007669"/>
    <property type="project" value="InterPro"/>
</dbReference>
<evidence type="ECO:0000256" key="10">
    <source>
        <dbReference type="ARBA" id="ARBA00024908"/>
    </source>
</evidence>
<dbReference type="RefSeq" id="WP_229670573.1">
    <property type="nucleotide sequence ID" value="NZ_BMMZ01000019.1"/>
</dbReference>
<dbReference type="PROSITE" id="PS51186">
    <property type="entry name" value="GNAT"/>
    <property type="match status" value="1"/>
</dbReference>
<gene>
    <name evidence="13" type="ORF">GCM10011575_46440</name>
</gene>
<dbReference type="PANTHER" id="PTHR33540:SF2">
    <property type="entry name" value="TRNA THREONYLCARBAMOYLADENOSINE BIOSYNTHESIS PROTEIN TSAE"/>
    <property type="match status" value="1"/>
</dbReference>
<evidence type="ECO:0000256" key="7">
    <source>
        <dbReference type="ARBA" id="ARBA00022741"/>
    </source>
</evidence>
<dbReference type="PANTHER" id="PTHR33540">
    <property type="entry name" value="TRNA THREONYLCARBAMOYLADENOSINE BIOSYNTHESIS PROTEIN TSAE"/>
    <property type="match status" value="1"/>
</dbReference>
<dbReference type="Proteomes" id="UP000613840">
    <property type="component" value="Unassembled WGS sequence"/>
</dbReference>
<dbReference type="GO" id="GO:0046872">
    <property type="term" value="F:metal ion binding"/>
    <property type="evidence" value="ECO:0007669"/>
    <property type="project" value="UniProtKB-KW"/>
</dbReference>
<dbReference type="AlphaFoldDB" id="A0A917SJU9"/>
<dbReference type="Pfam" id="PF02367">
    <property type="entry name" value="TsaE"/>
    <property type="match status" value="1"/>
</dbReference>
<dbReference type="GO" id="GO:0005737">
    <property type="term" value="C:cytoplasm"/>
    <property type="evidence" value="ECO:0007669"/>
    <property type="project" value="UniProtKB-SubCell"/>
</dbReference>
<dbReference type="CDD" id="cd04301">
    <property type="entry name" value="NAT_SF"/>
    <property type="match status" value="1"/>
</dbReference>
<evidence type="ECO:0000256" key="4">
    <source>
        <dbReference type="ARBA" id="ARBA00022490"/>
    </source>
</evidence>
<dbReference type="Gene3D" id="3.40.50.300">
    <property type="entry name" value="P-loop containing nucleotide triphosphate hydrolases"/>
    <property type="match status" value="1"/>
</dbReference>
<comment type="similarity">
    <text evidence="2">Belongs to the TsaE family.</text>
</comment>
<dbReference type="InterPro" id="IPR016181">
    <property type="entry name" value="Acyl_CoA_acyltransferase"/>
</dbReference>
<dbReference type="GO" id="GO:0016747">
    <property type="term" value="F:acyltransferase activity, transferring groups other than amino-acyl groups"/>
    <property type="evidence" value="ECO:0007669"/>
    <property type="project" value="InterPro"/>
</dbReference>
<keyword evidence="5" id="KW-0819">tRNA processing</keyword>
<evidence type="ECO:0000256" key="3">
    <source>
        <dbReference type="ARBA" id="ARBA00019010"/>
    </source>
</evidence>
<evidence type="ECO:0000256" key="5">
    <source>
        <dbReference type="ARBA" id="ARBA00022694"/>
    </source>
</evidence>
<dbReference type="SUPFAM" id="SSF52540">
    <property type="entry name" value="P-loop containing nucleoside triphosphate hydrolases"/>
    <property type="match status" value="1"/>
</dbReference>
<keyword evidence="8" id="KW-0067">ATP-binding</keyword>
<evidence type="ECO:0000256" key="2">
    <source>
        <dbReference type="ARBA" id="ARBA00007599"/>
    </source>
</evidence>
<dbReference type="GO" id="GO:0005524">
    <property type="term" value="F:ATP binding"/>
    <property type="evidence" value="ECO:0007669"/>
    <property type="project" value="UniProtKB-KW"/>
</dbReference>